<feature type="compositionally biased region" description="Basic and acidic residues" evidence="1">
    <location>
        <begin position="115"/>
        <end position="135"/>
    </location>
</feature>
<reference evidence="2" key="1">
    <citation type="submission" date="2022-08" db="EMBL/GenBank/DDBJ databases">
        <title>Genome sequencing of akame (Lates japonicus).</title>
        <authorList>
            <person name="Hashiguchi Y."/>
            <person name="Takahashi H."/>
        </authorList>
    </citation>
    <scope>NUCLEOTIDE SEQUENCE</scope>
    <source>
        <strain evidence="2">Kochi</strain>
    </source>
</reference>
<feature type="region of interest" description="Disordered" evidence="1">
    <location>
        <begin position="114"/>
        <end position="144"/>
    </location>
</feature>
<dbReference type="Gene3D" id="2.60.40.10">
    <property type="entry name" value="Immunoglobulins"/>
    <property type="match status" value="1"/>
</dbReference>
<dbReference type="Proteomes" id="UP001279410">
    <property type="component" value="Unassembled WGS sequence"/>
</dbReference>
<comment type="caution">
    <text evidence="2">The sequence shown here is derived from an EMBL/GenBank/DDBJ whole genome shotgun (WGS) entry which is preliminary data.</text>
</comment>
<accession>A0AAD3RNG5</accession>
<evidence type="ECO:0000313" key="2">
    <source>
        <dbReference type="EMBL" id="GLD74881.1"/>
    </source>
</evidence>
<dbReference type="InterPro" id="IPR013783">
    <property type="entry name" value="Ig-like_fold"/>
</dbReference>
<keyword evidence="3" id="KW-1185">Reference proteome</keyword>
<evidence type="ECO:0000313" key="3">
    <source>
        <dbReference type="Proteomes" id="UP001279410"/>
    </source>
</evidence>
<protein>
    <submittedName>
        <fullName evidence="2">Uncharacterized protein</fullName>
    </submittedName>
</protein>
<proteinExistence type="predicted"/>
<gene>
    <name evidence="2" type="ORF">AKAME5_002621300</name>
</gene>
<dbReference type="EMBL" id="BRZM01002555">
    <property type="protein sequence ID" value="GLD74881.1"/>
    <property type="molecule type" value="Genomic_DNA"/>
</dbReference>
<organism evidence="2 3">
    <name type="scientific">Lates japonicus</name>
    <name type="common">Japanese lates</name>
    <dbReference type="NCBI Taxonomy" id="270547"/>
    <lineage>
        <taxon>Eukaryota</taxon>
        <taxon>Metazoa</taxon>
        <taxon>Chordata</taxon>
        <taxon>Craniata</taxon>
        <taxon>Vertebrata</taxon>
        <taxon>Euteleostomi</taxon>
        <taxon>Actinopterygii</taxon>
        <taxon>Neopterygii</taxon>
        <taxon>Teleostei</taxon>
        <taxon>Neoteleostei</taxon>
        <taxon>Acanthomorphata</taxon>
        <taxon>Carangaria</taxon>
        <taxon>Carangaria incertae sedis</taxon>
        <taxon>Centropomidae</taxon>
        <taxon>Lates</taxon>
    </lineage>
</organism>
<evidence type="ECO:0000256" key="1">
    <source>
        <dbReference type="SAM" id="MobiDB-lite"/>
    </source>
</evidence>
<name>A0AAD3RNG5_LATJO</name>
<sequence length="186" mass="20884">MNESVCNSSVCVNGSGFLTFLSCSEDDWQLRDMSPLKPELFVLSPQGSSRSETNNDVCLATNFRPKTGEMVLNFHNSSQTVSTSEAVLSLKEKSYFFAGFNTNTIKSCELLGESAQRKEPEPEIPCKSRDHDDQTPRQVEPDEPCVDLHPEKSKLNFYLVVMNAVRVVFIKTLAFNTIFTIRAVLF</sequence>
<dbReference type="AlphaFoldDB" id="A0AAD3RNG5"/>